<dbReference type="PROSITE" id="PS00108">
    <property type="entry name" value="PROTEIN_KINASE_ST"/>
    <property type="match status" value="1"/>
</dbReference>
<sequence length="238" mass="27281">MSKEGHKSILREVRIHKGLADRHIIQFYDTDYVIDGGERRLRLIMEYAEGGSLNKAIPRLQWGDKERITGEIAHGLSYIHSLGIIHCDVKSHNVLLTKNLEVKLCDFGSARTAADKQGQKRCNLGTEGWMAPEFEEDATAYSPESDIYALGIVMWEMASGEQPFTRSQVLKEKLDDVPYEYHRIMRACWDEDPKRRPGSREISFLSHGLSFNEALEKLRQFSLGDDNLDRENLRVLSQ</sequence>
<evidence type="ECO:0000256" key="3">
    <source>
        <dbReference type="ARBA" id="ARBA00022777"/>
    </source>
</evidence>
<dbReference type="InterPro" id="IPR000719">
    <property type="entry name" value="Prot_kinase_dom"/>
</dbReference>
<dbReference type="InterPro" id="IPR008271">
    <property type="entry name" value="Ser/Thr_kinase_AS"/>
</dbReference>
<evidence type="ECO:0000256" key="4">
    <source>
        <dbReference type="ARBA" id="ARBA00022840"/>
    </source>
</evidence>
<accession>A0A197JR77</accession>
<keyword evidence="3 6" id="KW-0418">Kinase</keyword>
<keyword evidence="1" id="KW-0808">Transferase</keyword>
<dbReference type="AlphaFoldDB" id="A0A197JR77"/>
<reference evidence="6 7" key="1">
    <citation type="submission" date="2016-05" db="EMBL/GenBank/DDBJ databases">
        <title>Genome sequencing reveals origins of a unique bacterial endosymbiosis in the earliest lineages of terrestrial Fungi.</title>
        <authorList>
            <consortium name="DOE Joint Genome Institute"/>
            <person name="Uehling J."/>
            <person name="Gryganskyi A."/>
            <person name="Hameed K."/>
            <person name="Tschaplinski T."/>
            <person name="Misztal P."/>
            <person name="Wu S."/>
            <person name="Desiro A."/>
            <person name="Vande Pol N."/>
            <person name="Du Z.-Y."/>
            <person name="Zienkiewicz A."/>
            <person name="Zienkiewicz K."/>
            <person name="Morin E."/>
            <person name="Tisserant E."/>
            <person name="Splivallo R."/>
            <person name="Hainaut M."/>
            <person name="Henrissat B."/>
            <person name="Ohm R."/>
            <person name="Kuo A."/>
            <person name="Yan J."/>
            <person name="Lipzen A."/>
            <person name="Nolan M."/>
            <person name="Labutti K."/>
            <person name="Barry K."/>
            <person name="Goldstein A."/>
            <person name="Labbe J."/>
            <person name="Schadt C."/>
            <person name="Tuskan G."/>
            <person name="Grigoriev I."/>
            <person name="Martin F."/>
            <person name="Vilgalys R."/>
            <person name="Bonito G."/>
        </authorList>
    </citation>
    <scope>NUCLEOTIDE SEQUENCE [LARGE SCALE GENOMIC DNA]</scope>
    <source>
        <strain evidence="6 7">AG-77</strain>
    </source>
</reference>
<evidence type="ECO:0000313" key="6">
    <source>
        <dbReference type="EMBL" id="OAQ26829.1"/>
    </source>
</evidence>
<name>A0A197JR77_9FUNG</name>
<dbReference type="GO" id="GO:0004674">
    <property type="term" value="F:protein serine/threonine kinase activity"/>
    <property type="evidence" value="ECO:0007669"/>
    <property type="project" value="TreeGrafter"/>
</dbReference>
<proteinExistence type="predicted"/>
<dbReference type="PANTHER" id="PTHR44329:SF288">
    <property type="entry name" value="MITOGEN-ACTIVATED PROTEIN KINASE KINASE KINASE 20"/>
    <property type="match status" value="1"/>
</dbReference>
<dbReference type="InterPro" id="IPR011009">
    <property type="entry name" value="Kinase-like_dom_sf"/>
</dbReference>
<feature type="domain" description="Protein kinase" evidence="5">
    <location>
        <begin position="1"/>
        <end position="210"/>
    </location>
</feature>
<gene>
    <name evidence="6" type="ORF">K457DRAFT_78616</name>
</gene>
<protein>
    <submittedName>
        <fullName evidence="6">Kinase-like protein</fullName>
    </submittedName>
</protein>
<dbReference type="SMART" id="SM00220">
    <property type="entry name" value="S_TKc"/>
    <property type="match status" value="1"/>
</dbReference>
<dbReference type="PROSITE" id="PS50011">
    <property type="entry name" value="PROTEIN_KINASE_DOM"/>
    <property type="match status" value="1"/>
</dbReference>
<keyword evidence="4" id="KW-0067">ATP-binding</keyword>
<dbReference type="PANTHER" id="PTHR44329">
    <property type="entry name" value="SERINE/THREONINE-PROTEIN KINASE TNNI3K-RELATED"/>
    <property type="match status" value="1"/>
</dbReference>
<evidence type="ECO:0000259" key="5">
    <source>
        <dbReference type="PROSITE" id="PS50011"/>
    </source>
</evidence>
<dbReference type="STRING" id="1314771.A0A197JR77"/>
<keyword evidence="2" id="KW-0547">Nucleotide-binding</keyword>
<dbReference type="InterPro" id="IPR051681">
    <property type="entry name" value="Ser/Thr_Kinases-Pseudokinases"/>
</dbReference>
<evidence type="ECO:0000256" key="2">
    <source>
        <dbReference type="ARBA" id="ARBA00022741"/>
    </source>
</evidence>
<dbReference type="OrthoDB" id="2390637at2759"/>
<feature type="non-terminal residue" evidence="6">
    <location>
        <position position="238"/>
    </location>
</feature>
<keyword evidence="7" id="KW-1185">Reference proteome</keyword>
<dbReference type="GO" id="GO:0005524">
    <property type="term" value="F:ATP binding"/>
    <property type="evidence" value="ECO:0007669"/>
    <property type="project" value="UniProtKB-KW"/>
</dbReference>
<dbReference type="Gene3D" id="1.10.510.10">
    <property type="entry name" value="Transferase(Phosphotransferase) domain 1"/>
    <property type="match status" value="1"/>
</dbReference>
<organism evidence="6 7">
    <name type="scientific">Linnemannia elongata AG-77</name>
    <dbReference type="NCBI Taxonomy" id="1314771"/>
    <lineage>
        <taxon>Eukaryota</taxon>
        <taxon>Fungi</taxon>
        <taxon>Fungi incertae sedis</taxon>
        <taxon>Mucoromycota</taxon>
        <taxon>Mortierellomycotina</taxon>
        <taxon>Mortierellomycetes</taxon>
        <taxon>Mortierellales</taxon>
        <taxon>Mortierellaceae</taxon>
        <taxon>Linnemannia</taxon>
    </lineage>
</organism>
<dbReference type="Proteomes" id="UP000078512">
    <property type="component" value="Unassembled WGS sequence"/>
</dbReference>
<dbReference type="EMBL" id="KV442063">
    <property type="protein sequence ID" value="OAQ26829.1"/>
    <property type="molecule type" value="Genomic_DNA"/>
</dbReference>
<dbReference type="Pfam" id="PF00069">
    <property type="entry name" value="Pkinase"/>
    <property type="match status" value="1"/>
</dbReference>
<evidence type="ECO:0000313" key="7">
    <source>
        <dbReference type="Proteomes" id="UP000078512"/>
    </source>
</evidence>
<dbReference type="SUPFAM" id="SSF56112">
    <property type="entry name" value="Protein kinase-like (PK-like)"/>
    <property type="match status" value="1"/>
</dbReference>
<evidence type="ECO:0000256" key="1">
    <source>
        <dbReference type="ARBA" id="ARBA00022679"/>
    </source>
</evidence>